<organism evidence="1">
    <name type="scientific">Cuerna arida</name>
    <dbReference type="NCBI Taxonomy" id="1464854"/>
    <lineage>
        <taxon>Eukaryota</taxon>
        <taxon>Metazoa</taxon>
        <taxon>Ecdysozoa</taxon>
        <taxon>Arthropoda</taxon>
        <taxon>Hexapoda</taxon>
        <taxon>Insecta</taxon>
        <taxon>Pterygota</taxon>
        <taxon>Neoptera</taxon>
        <taxon>Paraneoptera</taxon>
        <taxon>Hemiptera</taxon>
        <taxon>Auchenorrhyncha</taxon>
        <taxon>Membracoidea</taxon>
        <taxon>Cicadellidae</taxon>
        <taxon>Cicadellinae</taxon>
        <taxon>Proconiini</taxon>
        <taxon>Cuerna</taxon>
    </lineage>
</organism>
<protein>
    <recommendedName>
        <fullName evidence="2">HEAT repeat-containing protein 1</fullName>
    </recommendedName>
</protein>
<reference evidence="1" key="1">
    <citation type="submission" date="2015-11" db="EMBL/GenBank/DDBJ databases">
        <title>De novo transcriptome assembly of four potential Pierce s Disease insect vectors from Arizona vineyards.</title>
        <authorList>
            <person name="Tassone E.E."/>
        </authorList>
    </citation>
    <scope>NUCLEOTIDE SEQUENCE</scope>
</reference>
<dbReference type="AlphaFoldDB" id="A0A1B6GJ02"/>
<proteinExistence type="predicted"/>
<sequence length="133" mass="14842">LVPHLLTLLDKITAHYSHVSIHSNQFNTANFQVTLLVIGHILKITKAVLEFIIDCSADQFKDTTSVATLLRTYTMLVSVKAQSTVLDESEAILIEVILLFMRSSNSVLWTQTLGLVLKFAVSLPNRFVAMLKL</sequence>
<feature type="non-terminal residue" evidence="1">
    <location>
        <position position="1"/>
    </location>
</feature>
<gene>
    <name evidence="1" type="ORF">g.49534</name>
</gene>
<feature type="non-terminal residue" evidence="1">
    <location>
        <position position="133"/>
    </location>
</feature>
<accession>A0A1B6GJ02</accession>
<evidence type="ECO:0008006" key="2">
    <source>
        <dbReference type="Google" id="ProtNLM"/>
    </source>
</evidence>
<name>A0A1B6GJ02_9HEMI</name>
<evidence type="ECO:0000313" key="1">
    <source>
        <dbReference type="EMBL" id="JAS62422.1"/>
    </source>
</evidence>
<dbReference type="EMBL" id="GECZ01007347">
    <property type="protein sequence ID" value="JAS62422.1"/>
    <property type="molecule type" value="Transcribed_RNA"/>
</dbReference>